<feature type="compositionally biased region" description="Acidic residues" evidence="1">
    <location>
        <begin position="23"/>
        <end position="33"/>
    </location>
</feature>
<keyword evidence="3" id="KW-1185">Reference proteome</keyword>
<sequence>VVEPEGRLPRGCVSLPCSAFPNLEEEDSEEEREEASPQAKGLLPSRNSSAKSLPAPSPNTPMGVSKTAVPIGTVPLVARPGYAAPVATTPG</sequence>
<dbReference type="EMBL" id="LSRX01004135">
    <property type="protein sequence ID" value="OLP74186.1"/>
    <property type="molecule type" value="Genomic_DNA"/>
</dbReference>
<dbReference type="Proteomes" id="UP000186817">
    <property type="component" value="Unassembled WGS sequence"/>
</dbReference>
<proteinExistence type="predicted"/>
<comment type="caution">
    <text evidence="2">The sequence shown here is derived from an EMBL/GenBank/DDBJ whole genome shotgun (WGS) entry which is preliminary data.</text>
</comment>
<evidence type="ECO:0000256" key="1">
    <source>
        <dbReference type="SAM" id="MobiDB-lite"/>
    </source>
</evidence>
<evidence type="ECO:0000313" key="2">
    <source>
        <dbReference type="EMBL" id="OLP74186.1"/>
    </source>
</evidence>
<feature type="region of interest" description="Disordered" evidence="1">
    <location>
        <begin position="13"/>
        <end position="67"/>
    </location>
</feature>
<name>A0A1Q9BU52_SYMMI</name>
<evidence type="ECO:0000313" key="3">
    <source>
        <dbReference type="Proteomes" id="UP000186817"/>
    </source>
</evidence>
<gene>
    <name evidence="2" type="ORF">AK812_SmicGene46349</name>
</gene>
<reference evidence="2 3" key="1">
    <citation type="submission" date="2016-02" db="EMBL/GenBank/DDBJ databases">
        <title>Genome analysis of coral dinoflagellate symbionts highlights evolutionary adaptations to a symbiotic lifestyle.</title>
        <authorList>
            <person name="Aranda M."/>
            <person name="Li Y."/>
            <person name="Liew Y.J."/>
            <person name="Baumgarten S."/>
            <person name="Simakov O."/>
            <person name="Wilson M."/>
            <person name="Piel J."/>
            <person name="Ashoor H."/>
            <person name="Bougouffa S."/>
            <person name="Bajic V.B."/>
            <person name="Ryu T."/>
            <person name="Ravasi T."/>
            <person name="Bayer T."/>
            <person name="Micklem G."/>
            <person name="Kim H."/>
            <person name="Bhak J."/>
            <person name="Lajeunesse T.C."/>
            <person name="Voolstra C.R."/>
        </authorList>
    </citation>
    <scope>NUCLEOTIDE SEQUENCE [LARGE SCALE GENOMIC DNA]</scope>
    <source>
        <strain evidence="2 3">CCMP2467</strain>
    </source>
</reference>
<feature type="non-terminal residue" evidence="2">
    <location>
        <position position="1"/>
    </location>
</feature>
<accession>A0A1Q9BU52</accession>
<protein>
    <submittedName>
        <fullName evidence="2">Uncharacterized protein</fullName>
    </submittedName>
</protein>
<organism evidence="2 3">
    <name type="scientific">Symbiodinium microadriaticum</name>
    <name type="common">Dinoflagellate</name>
    <name type="synonym">Zooxanthella microadriatica</name>
    <dbReference type="NCBI Taxonomy" id="2951"/>
    <lineage>
        <taxon>Eukaryota</taxon>
        <taxon>Sar</taxon>
        <taxon>Alveolata</taxon>
        <taxon>Dinophyceae</taxon>
        <taxon>Suessiales</taxon>
        <taxon>Symbiodiniaceae</taxon>
        <taxon>Symbiodinium</taxon>
    </lineage>
</organism>
<dbReference type="AlphaFoldDB" id="A0A1Q9BU52"/>
<feature type="non-terminal residue" evidence="2">
    <location>
        <position position="91"/>
    </location>
</feature>